<sequence length="327" mass="38237">KRDEEEKKSGWKGTAGKAALGVLAGGALAYGVHEAFDDSESSSDEEKNERRNRRREEERRRREEEERRRREEENRYEENRYESQGYHRRRNSGSSSDGDSRRHRRRDSGSSDDSRRHRRRDSNSSDENRHRGYDSTPHEYPLLYQDYEDTTIKIGTVISLKHNMTGRYLHSDRSHSTHSGSNQQLVFGFRWSQDENDWWQVLPANGDSPRPGEHVTFGSRIRLRHVETHAHLHSHPWTDEASGQYEVTAFGDKFTSDENDVWIVERWGDDEQGDVWDANEVVVFTHESSGYALHSHDIMISDDVQSVTAFGDGHEENDKWRIHLTQE</sequence>
<keyword evidence="2" id="KW-1185">Reference proteome</keyword>
<name>A0ACC1IZ01_9FUNG</name>
<reference evidence="1" key="1">
    <citation type="submission" date="2022-07" db="EMBL/GenBank/DDBJ databases">
        <title>Phylogenomic reconstructions and comparative analyses of Kickxellomycotina fungi.</title>
        <authorList>
            <person name="Reynolds N.K."/>
            <person name="Stajich J.E."/>
            <person name="Barry K."/>
            <person name="Grigoriev I.V."/>
            <person name="Crous P."/>
            <person name="Smith M.E."/>
        </authorList>
    </citation>
    <scope>NUCLEOTIDE SEQUENCE</scope>
    <source>
        <strain evidence="1">NRRL 5244</strain>
    </source>
</reference>
<dbReference type="Proteomes" id="UP001150603">
    <property type="component" value="Unassembled WGS sequence"/>
</dbReference>
<feature type="non-terminal residue" evidence="1">
    <location>
        <position position="1"/>
    </location>
</feature>
<evidence type="ECO:0000313" key="1">
    <source>
        <dbReference type="EMBL" id="KAJ1930969.1"/>
    </source>
</evidence>
<organism evidence="1 2">
    <name type="scientific">Linderina macrospora</name>
    <dbReference type="NCBI Taxonomy" id="4868"/>
    <lineage>
        <taxon>Eukaryota</taxon>
        <taxon>Fungi</taxon>
        <taxon>Fungi incertae sedis</taxon>
        <taxon>Zoopagomycota</taxon>
        <taxon>Kickxellomycotina</taxon>
        <taxon>Kickxellomycetes</taxon>
        <taxon>Kickxellales</taxon>
        <taxon>Kickxellaceae</taxon>
        <taxon>Linderina</taxon>
    </lineage>
</organism>
<proteinExistence type="predicted"/>
<dbReference type="EMBL" id="JANBPW010006245">
    <property type="protein sequence ID" value="KAJ1930969.1"/>
    <property type="molecule type" value="Genomic_DNA"/>
</dbReference>
<accession>A0ACC1IZ01</accession>
<protein>
    <submittedName>
        <fullName evidence="1">Uncharacterized protein</fullName>
    </submittedName>
</protein>
<comment type="caution">
    <text evidence="1">The sequence shown here is derived from an EMBL/GenBank/DDBJ whole genome shotgun (WGS) entry which is preliminary data.</text>
</comment>
<gene>
    <name evidence="1" type="ORF">FBU59_006867</name>
</gene>
<evidence type="ECO:0000313" key="2">
    <source>
        <dbReference type="Proteomes" id="UP001150603"/>
    </source>
</evidence>